<dbReference type="Pfam" id="PF13589">
    <property type="entry name" value="HATPase_c_3"/>
    <property type="match status" value="1"/>
</dbReference>
<feature type="domain" description="DNA mismatch repair protein S5" evidence="6">
    <location>
        <begin position="214"/>
        <end position="339"/>
    </location>
</feature>
<dbReference type="Proteomes" id="UP001145021">
    <property type="component" value="Unassembled WGS sequence"/>
</dbReference>
<dbReference type="Gene3D" id="3.30.230.10">
    <property type="match status" value="1"/>
</dbReference>
<dbReference type="InterPro" id="IPR037198">
    <property type="entry name" value="MutL_C_sf"/>
</dbReference>
<dbReference type="GO" id="GO:0030983">
    <property type="term" value="F:mismatched DNA binding"/>
    <property type="evidence" value="ECO:0007669"/>
    <property type="project" value="InterPro"/>
</dbReference>
<keyword evidence="7" id="KW-0547">Nucleotide-binding</keyword>
<evidence type="ECO:0000256" key="1">
    <source>
        <dbReference type="ARBA" id="ARBA00006082"/>
    </source>
</evidence>
<sequence>MMQAIDKDTVHRLCSGQVIIDLSTAVKELLENCLDADATVVDIKLRDSGMASISVSDNGHGIKERDFETLCRKHWTSKISSFEDLEGVSTFGFRGEALSSLCAVSKVIVTTATEETAPVGMQLEYDHNGEFVRKTPVAREKGTTVTLTDLFAKWPVRMQDLKKNIRREYLRLVGLVEQYAIISDKARITMTNQTKSGSTISVQTPPQADRLGRLVAVLSTQVRPHMATLDHRPTESSSGLDLLIEGNISKPIPEAGRSGSDKQYFFVNGRPCDFPRAKKLVNELFRSHCPTKYPVFAIGISINASTIDVNLTPDKRTILIRHEAELLEALKAGLASVLEPQESVFSIATSRVQTQLAAGDDAARKIVTEKTSVPGVVMHSYASISTGIGQKRQNSDENEFDSRPAAVKPKTVEQAEETMLRRTRPESIKENTARNAPPFVEEPKQIPKKPPSMLIGSCRNRQQNDGHDWAGVRSRMREKRERRARLLEESQRLLVDSEEAEMDESVVEGGIKETNQEEASSALSRLIHKSDFAKMQVIGQFNRGFIIARLDHDLYIIDQHASDEKYNFEQLQQRAVISSQPLIRPAQLEMSIVDESVAIEHKETLMRNGFHINVDESQVPGKRINLMSQPFIDQTLFNQSDLMELVGKLCVNPESAPRCERARKMFASRACRKSTMIGDALSMTQMKAIVRHLSDLDHPWNCPHGRPTMRHLYRLKKELL</sequence>
<dbReference type="SMART" id="SM01340">
    <property type="entry name" value="DNA_mis_repair"/>
    <property type="match status" value="1"/>
</dbReference>
<dbReference type="NCBIfam" id="TIGR00585">
    <property type="entry name" value="mutl"/>
    <property type="match status" value="1"/>
</dbReference>
<protein>
    <recommendedName>
        <fullName evidence="3">DNA mismatch repair protein PMS1</fullName>
    </recommendedName>
</protein>
<dbReference type="GO" id="GO:0016887">
    <property type="term" value="F:ATP hydrolysis activity"/>
    <property type="evidence" value="ECO:0007669"/>
    <property type="project" value="InterPro"/>
</dbReference>
<proteinExistence type="inferred from homology"/>
<dbReference type="FunFam" id="3.30.565.10:FF:000014">
    <property type="entry name" value="Mismatch repair endonuclease pms1, putative"/>
    <property type="match status" value="1"/>
</dbReference>
<evidence type="ECO:0000313" key="8">
    <source>
        <dbReference type="Proteomes" id="UP001145021"/>
    </source>
</evidence>
<dbReference type="PROSITE" id="PS00058">
    <property type="entry name" value="DNA_MISMATCH_REPAIR_1"/>
    <property type="match status" value="1"/>
</dbReference>
<dbReference type="InterPro" id="IPR002099">
    <property type="entry name" value="MutL/Mlh/PMS"/>
</dbReference>
<organism evidence="7 8">
    <name type="scientific">Coemansia asiatica</name>
    <dbReference type="NCBI Taxonomy" id="1052880"/>
    <lineage>
        <taxon>Eukaryota</taxon>
        <taxon>Fungi</taxon>
        <taxon>Fungi incertae sedis</taxon>
        <taxon>Zoopagomycota</taxon>
        <taxon>Kickxellomycotina</taxon>
        <taxon>Kickxellomycetes</taxon>
        <taxon>Kickxellales</taxon>
        <taxon>Kickxellaceae</taxon>
        <taxon>Coemansia</taxon>
    </lineage>
</organism>
<dbReference type="SMART" id="SM00853">
    <property type="entry name" value="MutL_C"/>
    <property type="match status" value="1"/>
</dbReference>
<dbReference type="GO" id="GO:0032389">
    <property type="term" value="C:MutLalpha complex"/>
    <property type="evidence" value="ECO:0007669"/>
    <property type="project" value="TreeGrafter"/>
</dbReference>
<dbReference type="InterPro" id="IPR036890">
    <property type="entry name" value="HATPase_C_sf"/>
</dbReference>
<keyword evidence="2" id="KW-0227">DNA damage</keyword>
<feature type="region of interest" description="Disordered" evidence="4">
    <location>
        <begin position="387"/>
        <end position="421"/>
    </location>
</feature>
<dbReference type="AlphaFoldDB" id="A0A9W7XGU4"/>
<accession>A0A9W7XGU4</accession>
<dbReference type="InterPro" id="IPR042121">
    <property type="entry name" value="MutL_C_regsub"/>
</dbReference>
<evidence type="ECO:0000256" key="3">
    <source>
        <dbReference type="ARBA" id="ARBA00070941"/>
    </source>
</evidence>
<dbReference type="InterPro" id="IPR013507">
    <property type="entry name" value="DNA_mismatch_S5_2-like"/>
</dbReference>
<dbReference type="InterPro" id="IPR042120">
    <property type="entry name" value="MutL_C_dimsub"/>
</dbReference>
<dbReference type="Gene3D" id="3.30.565.10">
    <property type="entry name" value="Histidine kinase-like ATPase, C-terminal domain"/>
    <property type="match status" value="1"/>
</dbReference>
<dbReference type="InterPro" id="IPR020568">
    <property type="entry name" value="Ribosomal_Su5_D2-typ_SF"/>
</dbReference>
<dbReference type="PANTHER" id="PTHR10073:SF52">
    <property type="entry name" value="MISMATCH REPAIR ENDONUCLEASE PMS2"/>
    <property type="match status" value="1"/>
</dbReference>
<dbReference type="Pfam" id="PF08676">
    <property type="entry name" value="MutL_C"/>
    <property type="match status" value="1"/>
</dbReference>
<keyword evidence="8" id="KW-1185">Reference proteome</keyword>
<evidence type="ECO:0000259" key="6">
    <source>
        <dbReference type="SMART" id="SM01340"/>
    </source>
</evidence>
<evidence type="ECO:0000256" key="4">
    <source>
        <dbReference type="SAM" id="MobiDB-lite"/>
    </source>
</evidence>
<dbReference type="InterPro" id="IPR014762">
    <property type="entry name" value="DNA_mismatch_repair_CS"/>
</dbReference>
<feature type="compositionally biased region" description="Basic and acidic residues" evidence="4">
    <location>
        <begin position="410"/>
        <end position="421"/>
    </location>
</feature>
<dbReference type="InterPro" id="IPR014721">
    <property type="entry name" value="Ribsml_uS5_D2-typ_fold_subgr"/>
</dbReference>
<evidence type="ECO:0000256" key="2">
    <source>
        <dbReference type="ARBA" id="ARBA00022763"/>
    </source>
</evidence>
<name>A0A9W7XGU4_9FUNG</name>
<feature type="domain" description="MutL C-terminal dimerisation" evidence="5">
    <location>
        <begin position="537"/>
        <end position="681"/>
    </location>
</feature>
<dbReference type="GO" id="GO:0000710">
    <property type="term" value="P:meiotic mismatch repair"/>
    <property type="evidence" value="ECO:0007669"/>
    <property type="project" value="UniProtKB-ARBA"/>
</dbReference>
<dbReference type="SUPFAM" id="SSF118116">
    <property type="entry name" value="DNA mismatch repair protein MutL"/>
    <property type="match status" value="1"/>
</dbReference>
<dbReference type="Gene3D" id="3.30.1370.100">
    <property type="entry name" value="MutL, C-terminal domain, regulatory subdomain"/>
    <property type="match status" value="1"/>
</dbReference>
<dbReference type="InterPro" id="IPR014790">
    <property type="entry name" value="MutL_C"/>
</dbReference>
<dbReference type="PANTHER" id="PTHR10073">
    <property type="entry name" value="DNA MISMATCH REPAIR PROTEIN MLH, PMS, MUTL"/>
    <property type="match status" value="1"/>
</dbReference>
<gene>
    <name evidence="7" type="primary">PMS1</name>
    <name evidence="7" type="ORF">LPJ64_005630</name>
</gene>
<keyword evidence="7" id="KW-0067">ATP-binding</keyword>
<comment type="similarity">
    <text evidence="1">Belongs to the DNA mismatch repair MutL/HexB family.</text>
</comment>
<dbReference type="SUPFAM" id="SSF54211">
    <property type="entry name" value="Ribosomal protein S5 domain 2-like"/>
    <property type="match status" value="1"/>
</dbReference>
<dbReference type="EMBL" id="JANBOH010000384">
    <property type="protein sequence ID" value="KAJ1642526.1"/>
    <property type="molecule type" value="Genomic_DNA"/>
</dbReference>
<dbReference type="Gene3D" id="3.30.1540.20">
    <property type="entry name" value="MutL, C-terminal domain, dimerisation subdomain"/>
    <property type="match status" value="1"/>
</dbReference>
<dbReference type="CDD" id="cd16926">
    <property type="entry name" value="HATPase_MutL-MLH-PMS-like"/>
    <property type="match status" value="1"/>
</dbReference>
<evidence type="ECO:0000259" key="5">
    <source>
        <dbReference type="SMART" id="SM00853"/>
    </source>
</evidence>
<dbReference type="Pfam" id="PF01119">
    <property type="entry name" value="DNA_mis_repair"/>
    <property type="match status" value="1"/>
</dbReference>
<dbReference type="FunFam" id="3.30.1370.100:FF:000001">
    <property type="entry name" value="Mismatch repair endonuclease pms1, putative"/>
    <property type="match status" value="1"/>
</dbReference>
<dbReference type="CDD" id="cd03484">
    <property type="entry name" value="MutL_Trans_hPMS_2_like"/>
    <property type="match status" value="1"/>
</dbReference>
<evidence type="ECO:0000313" key="7">
    <source>
        <dbReference type="EMBL" id="KAJ1642526.1"/>
    </source>
</evidence>
<dbReference type="GO" id="GO:0140664">
    <property type="term" value="F:ATP-dependent DNA damage sensor activity"/>
    <property type="evidence" value="ECO:0007669"/>
    <property type="project" value="InterPro"/>
</dbReference>
<dbReference type="GO" id="GO:0005524">
    <property type="term" value="F:ATP binding"/>
    <property type="evidence" value="ECO:0007669"/>
    <property type="project" value="UniProtKB-KW"/>
</dbReference>
<reference evidence="7" key="1">
    <citation type="submission" date="2022-07" db="EMBL/GenBank/DDBJ databases">
        <title>Phylogenomic reconstructions and comparative analyses of Kickxellomycotina fungi.</title>
        <authorList>
            <person name="Reynolds N.K."/>
            <person name="Stajich J.E."/>
            <person name="Barry K."/>
            <person name="Grigoriev I.V."/>
            <person name="Crous P."/>
            <person name="Smith M.E."/>
        </authorList>
    </citation>
    <scope>NUCLEOTIDE SEQUENCE</scope>
    <source>
        <strain evidence="7">NBRC 105413</strain>
    </source>
</reference>
<comment type="caution">
    <text evidence="7">The sequence shown here is derived from an EMBL/GenBank/DDBJ whole genome shotgun (WGS) entry which is preliminary data.</text>
</comment>
<dbReference type="SUPFAM" id="SSF55874">
    <property type="entry name" value="ATPase domain of HSP90 chaperone/DNA topoisomerase II/histidine kinase"/>
    <property type="match status" value="1"/>
</dbReference>
<dbReference type="InterPro" id="IPR038973">
    <property type="entry name" value="MutL/Mlh/Pms-like"/>
</dbReference>